<accession>A0A2U1PBE0</accession>
<dbReference type="InterPro" id="IPR042559">
    <property type="entry name" value="Gln-tRNA-synth_Ib_RNA-bd_N_2"/>
</dbReference>
<sequence>MASCIQNYLPDEIFEEGKKTIIEERYQTNVGDLFAHVRKKHSDPKIVKVLKRRKC</sequence>
<dbReference type="GO" id="GO:0016874">
    <property type="term" value="F:ligase activity"/>
    <property type="evidence" value="ECO:0007669"/>
    <property type="project" value="UniProtKB-KW"/>
</dbReference>
<evidence type="ECO:0000313" key="2">
    <source>
        <dbReference type="Proteomes" id="UP000245207"/>
    </source>
</evidence>
<dbReference type="Gene3D" id="1.10.10.2420">
    <property type="match status" value="1"/>
</dbReference>
<dbReference type="STRING" id="35608.A0A2U1PBE0"/>
<dbReference type="Proteomes" id="UP000245207">
    <property type="component" value="Unassembled WGS sequence"/>
</dbReference>
<keyword evidence="1" id="KW-0436">Ligase</keyword>
<reference evidence="1 2" key="1">
    <citation type="journal article" date="2018" name="Mol. Plant">
        <title>The genome of Artemisia annua provides insight into the evolution of Asteraceae family and artemisinin biosynthesis.</title>
        <authorList>
            <person name="Shen Q."/>
            <person name="Zhang L."/>
            <person name="Liao Z."/>
            <person name="Wang S."/>
            <person name="Yan T."/>
            <person name="Shi P."/>
            <person name="Liu M."/>
            <person name="Fu X."/>
            <person name="Pan Q."/>
            <person name="Wang Y."/>
            <person name="Lv Z."/>
            <person name="Lu X."/>
            <person name="Zhang F."/>
            <person name="Jiang W."/>
            <person name="Ma Y."/>
            <person name="Chen M."/>
            <person name="Hao X."/>
            <person name="Li L."/>
            <person name="Tang Y."/>
            <person name="Lv G."/>
            <person name="Zhou Y."/>
            <person name="Sun X."/>
            <person name="Brodelius P.E."/>
            <person name="Rose J.K.C."/>
            <person name="Tang K."/>
        </authorList>
    </citation>
    <scope>NUCLEOTIDE SEQUENCE [LARGE SCALE GENOMIC DNA]</scope>
    <source>
        <strain evidence="2">cv. Huhao1</strain>
        <tissue evidence="1">Leaf</tissue>
    </source>
</reference>
<organism evidence="1 2">
    <name type="scientific">Artemisia annua</name>
    <name type="common">Sweet wormwood</name>
    <dbReference type="NCBI Taxonomy" id="35608"/>
    <lineage>
        <taxon>Eukaryota</taxon>
        <taxon>Viridiplantae</taxon>
        <taxon>Streptophyta</taxon>
        <taxon>Embryophyta</taxon>
        <taxon>Tracheophyta</taxon>
        <taxon>Spermatophyta</taxon>
        <taxon>Magnoliopsida</taxon>
        <taxon>eudicotyledons</taxon>
        <taxon>Gunneridae</taxon>
        <taxon>Pentapetalae</taxon>
        <taxon>asterids</taxon>
        <taxon>campanulids</taxon>
        <taxon>Asterales</taxon>
        <taxon>Asteraceae</taxon>
        <taxon>Asteroideae</taxon>
        <taxon>Anthemideae</taxon>
        <taxon>Artemisiinae</taxon>
        <taxon>Artemisia</taxon>
    </lineage>
</organism>
<dbReference type="AlphaFoldDB" id="A0A2U1PBE0"/>
<dbReference type="OrthoDB" id="10250478at2759"/>
<comment type="caution">
    <text evidence="1">The sequence shown here is derived from an EMBL/GenBank/DDBJ whole genome shotgun (WGS) entry which is preliminary data.</text>
</comment>
<dbReference type="EMBL" id="PKPP01001397">
    <property type="protein sequence ID" value="PWA83063.1"/>
    <property type="molecule type" value="Genomic_DNA"/>
</dbReference>
<proteinExistence type="predicted"/>
<gene>
    <name evidence="1" type="ORF">CTI12_AA171540</name>
</gene>
<name>A0A2U1PBE0_ARTAN</name>
<protein>
    <submittedName>
        <fullName evidence="1">Glutamine--tRNA ligase</fullName>
    </submittedName>
</protein>
<evidence type="ECO:0000313" key="1">
    <source>
        <dbReference type="EMBL" id="PWA83063.1"/>
    </source>
</evidence>
<keyword evidence="2" id="KW-1185">Reference proteome</keyword>